<name>A0A6J4RGG4_9ACTN</name>
<organism evidence="2">
    <name type="scientific">uncultured Solirubrobacteraceae bacterium</name>
    <dbReference type="NCBI Taxonomy" id="1162706"/>
    <lineage>
        <taxon>Bacteria</taxon>
        <taxon>Bacillati</taxon>
        <taxon>Actinomycetota</taxon>
        <taxon>Thermoleophilia</taxon>
        <taxon>Solirubrobacterales</taxon>
        <taxon>Solirubrobacteraceae</taxon>
        <taxon>environmental samples</taxon>
    </lineage>
</organism>
<dbReference type="EMBL" id="CADCVO010000046">
    <property type="protein sequence ID" value="CAA9469115.1"/>
    <property type="molecule type" value="Genomic_DNA"/>
</dbReference>
<gene>
    <name evidence="2" type="ORF">AVDCRST_MAG13-323</name>
</gene>
<dbReference type="AlphaFoldDB" id="A0A6J4RGG4"/>
<keyword evidence="1" id="KW-0732">Signal</keyword>
<dbReference type="PROSITE" id="PS51318">
    <property type="entry name" value="TAT"/>
    <property type="match status" value="1"/>
</dbReference>
<sequence>MLNSRRTRRFAALVAASTLSAGAVAAPAASAQGPVFTGGLVNVTIIDFADVNIEDVTVQVPIAVAATICDVNVNVLARQFRNGGAECTSDSVIRIPAA</sequence>
<feature type="signal peptide" evidence="1">
    <location>
        <begin position="1"/>
        <end position="25"/>
    </location>
</feature>
<feature type="chain" id="PRO_5038939850" description="Chaplin domain-containing protein" evidence="1">
    <location>
        <begin position="26"/>
        <end position="98"/>
    </location>
</feature>
<accession>A0A6J4RGG4</accession>
<dbReference type="InterPro" id="IPR006311">
    <property type="entry name" value="TAT_signal"/>
</dbReference>
<proteinExistence type="predicted"/>
<reference evidence="2" key="1">
    <citation type="submission" date="2020-02" db="EMBL/GenBank/DDBJ databases">
        <authorList>
            <person name="Meier V. D."/>
        </authorList>
    </citation>
    <scope>NUCLEOTIDE SEQUENCE</scope>
    <source>
        <strain evidence="2">AVDCRST_MAG13</strain>
    </source>
</reference>
<evidence type="ECO:0008006" key="3">
    <source>
        <dbReference type="Google" id="ProtNLM"/>
    </source>
</evidence>
<evidence type="ECO:0000256" key="1">
    <source>
        <dbReference type="SAM" id="SignalP"/>
    </source>
</evidence>
<protein>
    <recommendedName>
        <fullName evidence="3">Chaplin domain-containing protein</fullName>
    </recommendedName>
</protein>
<evidence type="ECO:0000313" key="2">
    <source>
        <dbReference type="EMBL" id="CAA9469115.1"/>
    </source>
</evidence>